<proteinExistence type="predicted"/>
<sequence>MSRRLHQLKECYSPPELVDKFLVLALAPSPEEFDISTLSFSMKEYISTELTDSDLSELCHTPVFKDLNMSDGLKSVLQDILNAFPRTWDVCSDVVVFAGAFAYDLESAEKTDQSCPVLGGTLSLGNSPLTRRDEVGNADLDNLVYSVTSRINALSQYVTGRRRRLLGLHESGRRLHRILFDVDDATELAAANIAELLYPRPSSSEGRELRVKEEVIKTAVLTLFDIYSRQVRAYNLVHGFLVHARNSTQQEARPGVNPTAEAEQSTNELEDFLGVVGTFLSQQPPARRLASQTAWRFAPTPAKWRMLRHEQQLQLYTLVDDIARVRADLRACQDACQSLAQQVEYTLSVYNPDFFDLDGQPYLAFALARASFFCVRHCRTPIFAPAISNFANICFHGIVDASSEDIKRGAFLGRSGAVGTHMPVSTYRWSLDALENTCEEGIKAVYKISLGVPEPMEGMRLGLLSLYEELPDVEDESLCAHVSLGRAAYEMVGACVNEITSVAELGRFAGEVYKTAYDYWASPAYHDLTSQFENLALHETFLDGVLRTHTLTIDAPRTKYTVSPHMIRFFRLMQRAILKMVALVDFDVVRDQDEGQDRRDEGQDRRDEPWSQPRQTEKDIFHSSFFERREWKDIVDYASKVIATDLAAIKYPCLANYKQELRIDDDQPPVESVDKPVVEDKLVAEEKPMLQKDRAAAEPVPEVLRPGSEGQGLTGVKIDVRNEDQKEPDLRKYEDLGDEELRESKRLLEESFIRNRIPIRRASANKIPNEEPEAQEQATEHEGATESEGLSGPEAPAEREGGGEEEEGAEGESRRTSKVIPPYNWEPYAPSFKSQLVISSAEDGDGTTYQLKGNSISVESSDNDEI</sequence>
<evidence type="ECO:0000313" key="2">
    <source>
        <dbReference type="EMBL" id="EZG88486.1"/>
    </source>
</evidence>
<keyword evidence="3" id="KW-1185">Reference proteome</keyword>
<reference evidence="2" key="1">
    <citation type="submission" date="2013-12" db="EMBL/GenBank/DDBJ databases">
        <authorList>
            <person name="Omoto C.K."/>
            <person name="Sibley D."/>
            <person name="Venepally P."/>
            <person name="Hadjithomas M."/>
            <person name="Karamycheva S."/>
            <person name="Brunk B."/>
            <person name="Roos D."/>
            <person name="Caler E."/>
            <person name="Lorenzi H."/>
        </authorList>
    </citation>
    <scope>NUCLEOTIDE SEQUENCE</scope>
</reference>
<comment type="caution">
    <text evidence="2">The sequence shown here is derived from an EMBL/GenBank/DDBJ whole genome shotgun (WGS) entry which is preliminary data.</text>
</comment>
<accession>A0A023BDH0</accession>
<feature type="region of interest" description="Disordered" evidence="1">
    <location>
        <begin position="844"/>
        <end position="866"/>
    </location>
</feature>
<evidence type="ECO:0000313" key="3">
    <source>
        <dbReference type="Proteomes" id="UP000019763"/>
    </source>
</evidence>
<dbReference type="VEuPathDB" id="CryptoDB:GNI_004560"/>
<name>A0A023BDH0_GRENI</name>
<dbReference type="AlphaFoldDB" id="A0A023BDH0"/>
<dbReference type="RefSeq" id="XP_011128559.1">
    <property type="nucleotide sequence ID" value="XM_011130257.1"/>
</dbReference>
<feature type="compositionally biased region" description="Polar residues" evidence="1">
    <location>
        <begin position="847"/>
        <end position="860"/>
    </location>
</feature>
<feature type="compositionally biased region" description="Basic and acidic residues" evidence="1">
    <location>
        <begin position="718"/>
        <end position="735"/>
    </location>
</feature>
<dbReference type="EMBL" id="AFNH02000037">
    <property type="protein sequence ID" value="EZG88486.1"/>
    <property type="molecule type" value="Genomic_DNA"/>
</dbReference>
<feature type="region of interest" description="Disordered" evidence="1">
    <location>
        <begin position="758"/>
        <end position="828"/>
    </location>
</feature>
<evidence type="ECO:0000256" key="1">
    <source>
        <dbReference type="SAM" id="MobiDB-lite"/>
    </source>
</evidence>
<dbReference type="Proteomes" id="UP000019763">
    <property type="component" value="Unassembled WGS sequence"/>
</dbReference>
<feature type="region of interest" description="Disordered" evidence="1">
    <location>
        <begin position="593"/>
        <end position="614"/>
    </location>
</feature>
<gene>
    <name evidence="2" type="ORF">GNI_004560</name>
</gene>
<organism evidence="2 3">
    <name type="scientific">Gregarina niphandrodes</name>
    <name type="common">Septate eugregarine</name>
    <dbReference type="NCBI Taxonomy" id="110365"/>
    <lineage>
        <taxon>Eukaryota</taxon>
        <taxon>Sar</taxon>
        <taxon>Alveolata</taxon>
        <taxon>Apicomplexa</taxon>
        <taxon>Conoidasida</taxon>
        <taxon>Gregarinasina</taxon>
        <taxon>Eugregarinorida</taxon>
        <taxon>Gregarinidae</taxon>
        <taxon>Gregarina</taxon>
    </lineage>
</organism>
<dbReference type="GeneID" id="22910421"/>
<protein>
    <submittedName>
        <fullName evidence="2">Uncharacterized protein</fullName>
    </submittedName>
</protein>
<feature type="region of interest" description="Disordered" evidence="1">
    <location>
        <begin position="703"/>
        <end position="745"/>
    </location>
</feature>